<feature type="compositionally biased region" description="Basic and acidic residues" evidence="1">
    <location>
        <begin position="100"/>
        <end position="116"/>
    </location>
</feature>
<gene>
    <name evidence="2" type="ORF">CFX0092_A2248</name>
</gene>
<proteinExistence type="predicted"/>
<reference evidence="2" key="1">
    <citation type="submission" date="2016-01" db="EMBL/GenBank/DDBJ databases">
        <authorList>
            <person name="Mcilroy J.S."/>
            <person name="Karst M S."/>
            <person name="Albertsen M."/>
        </authorList>
    </citation>
    <scope>NUCLEOTIDE SEQUENCE</scope>
    <source>
        <strain evidence="2">Cfx-K</strain>
    </source>
</reference>
<dbReference type="Proteomes" id="UP000215027">
    <property type="component" value="Chromosome I"/>
</dbReference>
<dbReference type="RefSeq" id="WP_095043516.1">
    <property type="nucleotide sequence ID" value="NZ_LN890655.1"/>
</dbReference>
<sequence>MSDDKPIIDQLKEDERLKIDIPMEDEPLKSAKSGASAAGSTDIVEEFKRLGRQFAGTLEGIFNSEEARRVETEVRAGMKSFADEMEKAFNQAKDSPTASRVKEEATAAKERVETGEYTHKAQEGIVSGLRWLSTELDKLANQFTPTATSEQPPVEKSPTE</sequence>
<accession>A0A160T2H0</accession>
<evidence type="ECO:0000313" key="3">
    <source>
        <dbReference type="Proteomes" id="UP000215027"/>
    </source>
</evidence>
<keyword evidence="3" id="KW-1185">Reference proteome</keyword>
<dbReference type="KEGG" id="pbf:CFX0092_A2248"/>
<name>A0A160T2H0_9CHLR</name>
<evidence type="ECO:0000256" key="1">
    <source>
        <dbReference type="SAM" id="MobiDB-lite"/>
    </source>
</evidence>
<dbReference type="AlphaFoldDB" id="A0A160T2H0"/>
<organism evidence="2 3">
    <name type="scientific">Candidatus Promineifilum breve</name>
    <dbReference type="NCBI Taxonomy" id="1806508"/>
    <lineage>
        <taxon>Bacteria</taxon>
        <taxon>Bacillati</taxon>
        <taxon>Chloroflexota</taxon>
        <taxon>Ardenticatenia</taxon>
        <taxon>Candidatus Promineifilales</taxon>
        <taxon>Candidatus Promineifilaceae</taxon>
        <taxon>Candidatus Promineifilum</taxon>
    </lineage>
</organism>
<feature type="region of interest" description="Disordered" evidence="1">
    <location>
        <begin position="90"/>
        <end position="116"/>
    </location>
</feature>
<protein>
    <submittedName>
        <fullName evidence="2">Uncharacterized protein</fullName>
    </submittedName>
</protein>
<dbReference type="EMBL" id="LN890655">
    <property type="protein sequence ID" value="CUS04126.2"/>
    <property type="molecule type" value="Genomic_DNA"/>
</dbReference>
<evidence type="ECO:0000313" key="2">
    <source>
        <dbReference type="EMBL" id="CUS04126.2"/>
    </source>
</evidence>